<proteinExistence type="predicted"/>
<evidence type="ECO:0000313" key="2">
    <source>
        <dbReference type="Proteomes" id="UP001231649"/>
    </source>
</evidence>
<evidence type="ECO:0000313" key="1">
    <source>
        <dbReference type="EMBL" id="KAJ8715008.1"/>
    </source>
</evidence>
<keyword evidence="2" id="KW-1185">Reference proteome</keyword>
<comment type="caution">
    <text evidence="1">The sequence shown here is derived from an EMBL/GenBank/DDBJ whole genome shotgun (WGS) entry which is preliminary data.</text>
</comment>
<sequence length="345" mass="40705">MTSPRCDNKYDYPDDDNYDYSLDCTWELSVTQDLIIMIVVIVLTLITFIFGVTSWCIMKKFRTYKNYVFLNAILSNLLYFLCRVWILKEYDIYGLDILVTLKYYDKYSYYACEYILTVRFHWLIVISHMFFVDIVKVFSGNIQNKYLKSAIFGWGISLITATICATLRALSILNYSTLRSRFGIIVTTIIAVIMSFGNQVLPGILNCYFYIRTVFTLWLSYNASAQTPSYIWRRLYIATLILILSDAMLLYNSLIKFMFNANNRIANFFVTLFGEINPLILDVFFIILRSNRKLWHDLYIHRFNKMQRDNDINMHNRITNRITRHPGCFQPTVFDAGKFKSLPEL</sequence>
<organism evidence="1 2">
    <name type="scientific">Mythimna loreyi</name>
    <dbReference type="NCBI Taxonomy" id="667449"/>
    <lineage>
        <taxon>Eukaryota</taxon>
        <taxon>Metazoa</taxon>
        <taxon>Ecdysozoa</taxon>
        <taxon>Arthropoda</taxon>
        <taxon>Hexapoda</taxon>
        <taxon>Insecta</taxon>
        <taxon>Pterygota</taxon>
        <taxon>Neoptera</taxon>
        <taxon>Endopterygota</taxon>
        <taxon>Lepidoptera</taxon>
        <taxon>Glossata</taxon>
        <taxon>Ditrysia</taxon>
        <taxon>Noctuoidea</taxon>
        <taxon>Noctuidae</taxon>
        <taxon>Noctuinae</taxon>
        <taxon>Hadenini</taxon>
        <taxon>Mythimna</taxon>
    </lineage>
</organism>
<reference evidence="1" key="1">
    <citation type="submission" date="2023-03" db="EMBL/GenBank/DDBJ databases">
        <title>Chromosome-level genomes of two armyworms, Mythimna separata and Mythimna loreyi, provide insights into the biosynthesis and reception of sex pheromones.</title>
        <authorList>
            <person name="Zhao H."/>
        </authorList>
    </citation>
    <scope>NUCLEOTIDE SEQUENCE</scope>
    <source>
        <strain evidence="1">BeijingLab</strain>
    </source>
</reference>
<name>A0ACC2QDR8_9NEOP</name>
<accession>A0ACC2QDR8</accession>
<dbReference type="EMBL" id="CM056793">
    <property type="protein sequence ID" value="KAJ8715008.1"/>
    <property type="molecule type" value="Genomic_DNA"/>
</dbReference>
<gene>
    <name evidence="1" type="ORF">PYW08_004989</name>
</gene>
<dbReference type="Proteomes" id="UP001231649">
    <property type="component" value="Chromosome 17"/>
</dbReference>
<protein>
    <submittedName>
        <fullName evidence="1">Uncharacterized protein</fullName>
    </submittedName>
</protein>